<organism evidence="2 3">
    <name type="scientific">Porphyridium purpureum</name>
    <name type="common">Red alga</name>
    <name type="synonym">Porphyridium cruentum</name>
    <dbReference type="NCBI Taxonomy" id="35688"/>
    <lineage>
        <taxon>Eukaryota</taxon>
        <taxon>Rhodophyta</taxon>
        <taxon>Bangiophyceae</taxon>
        <taxon>Porphyridiales</taxon>
        <taxon>Porphyridiaceae</taxon>
        <taxon>Porphyridium</taxon>
    </lineage>
</organism>
<proteinExistence type="predicted"/>
<dbReference type="Pfam" id="PF12554">
    <property type="entry name" value="MOZART1"/>
    <property type="match status" value="1"/>
</dbReference>
<comment type="caution">
    <text evidence="2">The sequence shown here is derived from an EMBL/GenBank/DDBJ whole genome shotgun (WGS) entry which is preliminary data.</text>
</comment>
<dbReference type="AlphaFoldDB" id="A0A5J4Z537"/>
<sequence>MNFESRSDMEHTNSPAGQRAASAEDKDAKARQVALELCEVLNLEVSDEILQSIQGLCHAGVDPSAIASAVREAQSAAAEATRAAADAESVAVKKQ</sequence>
<protein>
    <recommendedName>
        <fullName evidence="4">Mitotic-spindle organizing protein 1</fullName>
    </recommendedName>
</protein>
<evidence type="ECO:0008006" key="4">
    <source>
        <dbReference type="Google" id="ProtNLM"/>
    </source>
</evidence>
<dbReference type="GO" id="GO:0033566">
    <property type="term" value="P:gamma-tubulin complex localization"/>
    <property type="evidence" value="ECO:0007669"/>
    <property type="project" value="InterPro"/>
</dbReference>
<dbReference type="InterPro" id="IPR022214">
    <property type="entry name" value="MZT1"/>
</dbReference>
<accession>A0A5J4Z537</accession>
<evidence type="ECO:0000313" key="2">
    <source>
        <dbReference type="EMBL" id="KAA8498991.1"/>
    </source>
</evidence>
<keyword evidence="3" id="KW-1185">Reference proteome</keyword>
<feature type="region of interest" description="Disordered" evidence="1">
    <location>
        <begin position="1"/>
        <end position="26"/>
    </location>
</feature>
<feature type="compositionally biased region" description="Basic and acidic residues" evidence="1">
    <location>
        <begin position="1"/>
        <end position="11"/>
    </location>
</feature>
<gene>
    <name evidence="2" type="ORF">FVE85_6576</name>
</gene>
<dbReference type="Proteomes" id="UP000324585">
    <property type="component" value="Unassembled WGS sequence"/>
</dbReference>
<evidence type="ECO:0000313" key="3">
    <source>
        <dbReference type="Proteomes" id="UP000324585"/>
    </source>
</evidence>
<evidence type="ECO:0000256" key="1">
    <source>
        <dbReference type="SAM" id="MobiDB-lite"/>
    </source>
</evidence>
<dbReference type="GO" id="GO:0000931">
    <property type="term" value="C:gamma-tubulin ring complex"/>
    <property type="evidence" value="ECO:0007669"/>
    <property type="project" value="InterPro"/>
</dbReference>
<reference evidence="3" key="1">
    <citation type="journal article" date="2019" name="Nat. Commun.">
        <title>Expansion of phycobilisome linker gene families in mesophilic red algae.</title>
        <authorList>
            <person name="Lee J."/>
            <person name="Kim D."/>
            <person name="Bhattacharya D."/>
            <person name="Yoon H.S."/>
        </authorList>
    </citation>
    <scope>NUCLEOTIDE SEQUENCE [LARGE SCALE GENOMIC DNA]</scope>
    <source>
        <strain evidence="3">CCMP 1328</strain>
    </source>
</reference>
<name>A0A5J4Z537_PORPP</name>
<dbReference type="EMBL" id="VRMN01000001">
    <property type="protein sequence ID" value="KAA8498991.1"/>
    <property type="molecule type" value="Genomic_DNA"/>
</dbReference>